<dbReference type="Pfam" id="PF03861">
    <property type="entry name" value="ANTAR"/>
    <property type="match status" value="1"/>
</dbReference>
<name>A0AA86IXJ2_9BURK</name>
<dbReference type="InterPro" id="IPR011006">
    <property type="entry name" value="CheY-like_superfamily"/>
</dbReference>
<dbReference type="PROSITE" id="PS50921">
    <property type="entry name" value="ANTAR"/>
    <property type="match status" value="1"/>
</dbReference>
<keyword evidence="3" id="KW-1185">Reference proteome</keyword>
<protein>
    <recommendedName>
        <fullName evidence="1">ANTAR domain-containing protein</fullName>
    </recommendedName>
</protein>
<dbReference type="Gene3D" id="1.10.10.10">
    <property type="entry name" value="Winged helix-like DNA-binding domain superfamily/Winged helix DNA-binding domain"/>
    <property type="match status" value="1"/>
</dbReference>
<feature type="domain" description="ANTAR" evidence="1">
    <location>
        <begin position="349"/>
        <end position="410"/>
    </location>
</feature>
<dbReference type="Pfam" id="PF08376">
    <property type="entry name" value="NIT"/>
    <property type="match status" value="1"/>
</dbReference>
<dbReference type="GO" id="GO:0003723">
    <property type="term" value="F:RNA binding"/>
    <property type="evidence" value="ECO:0007669"/>
    <property type="project" value="InterPro"/>
</dbReference>
<organism evidence="2 3">
    <name type="scientific">Limnobacter thiooxidans</name>
    <dbReference type="NCBI Taxonomy" id="131080"/>
    <lineage>
        <taxon>Bacteria</taxon>
        <taxon>Pseudomonadati</taxon>
        <taxon>Pseudomonadota</taxon>
        <taxon>Betaproteobacteria</taxon>
        <taxon>Burkholderiales</taxon>
        <taxon>Burkholderiaceae</taxon>
        <taxon>Limnobacter</taxon>
    </lineage>
</organism>
<dbReference type="SUPFAM" id="SSF52172">
    <property type="entry name" value="CheY-like"/>
    <property type="match status" value="1"/>
</dbReference>
<dbReference type="InterPro" id="IPR005561">
    <property type="entry name" value="ANTAR"/>
</dbReference>
<sequence>MRTALSYLVAARRCEIDELGSLARTCDLIRVVSELVHRLQHERGVSNLFLASKGQQYAELRAQRIAATDTSHQAVLHLLDPEDNTAQFSGGARLYTKIALALHALDELQALRQSVSRLQCNPQANTERYKKLVNVLLALIFEAADVAVDPDISRLLIALFHLMQGKEFAGQERATGGAAFAAGCIGNEQKQSLEFLIEMQDQALQRFESFAGHLNREWQALQASMPLAELQGMRRSLLDSREGKLNRALSDQWFSCCTLRMDELHNVEMHIASVLQQLCRDKTSKLQHELDAQEQVLPAFGDPEAFSPLAAFTTQVSPESLRADSEQGTVGPHLTQAVVDMLHVQSARLQTLTEELAQVRTSLDERKLIERAKGILMTHRGLDEESAYRFLRRSAMDHNRRIVEVAQSVLSLSEVLPGPGKP</sequence>
<dbReference type="EMBL" id="AP028947">
    <property type="protein sequence ID" value="BET25022.1"/>
    <property type="molecule type" value="Genomic_DNA"/>
</dbReference>
<dbReference type="InterPro" id="IPR036388">
    <property type="entry name" value="WH-like_DNA-bd_sf"/>
</dbReference>
<dbReference type="KEGG" id="lto:RGQ30_05230"/>
<gene>
    <name evidence="2" type="ORF">RGQ30_05230</name>
</gene>
<evidence type="ECO:0000313" key="2">
    <source>
        <dbReference type="EMBL" id="BET25022.1"/>
    </source>
</evidence>
<accession>A0AA86IXJ2</accession>
<evidence type="ECO:0000259" key="1">
    <source>
        <dbReference type="PROSITE" id="PS50921"/>
    </source>
</evidence>
<dbReference type="InterPro" id="IPR013587">
    <property type="entry name" value="Nitrate/nitrite_sensing"/>
</dbReference>
<proteinExistence type="predicted"/>
<dbReference type="SMART" id="SM01012">
    <property type="entry name" value="ANTAR"/>
    <property type="match status" value="1"/>
</dbReference>
<evidence type="ECO:0000313" key="3">
    <source>
        <dbReference type="Proteomes" id="UP001329151"/>
    </source>
</evidence>
<dbReference type="RefSeq" id="WP_130558460.1">
    <property type="nucleotide sequence ID" value="NZ_AP028947.1"/>
</dbReference>
<dbReference type="Proteomes" id="UP001329151">
    <property type="component" value="Chromosome"/>
</dbReference>
<dbReference type="AlphaFoldDB" id="A0AA86IXJ2"/>
<reference evidence="2 3" key="1">
    <citation type="submission" date="2023-10" db="EMBL/GenBank/DDBJ databases">
        <title>Complete Genome Sequence of Limnobacter thiooxidans CS-K2T, Isolated from freshwater lake sediments in Bavaria, Germany.</title>
        <authorList>
            <person name="Naruki M."/>
            <person name="Watanabe A."/>
            <person name="Warashina T."/>
            <person name="Morita T."/>
            <person name="Arakawa K."/>
        </authorList>
    </citation>
    <scope>NUCLEOTIDE SEQUENCE [LARGE SCALE GENOMIC DNA]</scope>
    <source>
        <strain evidence="2 3">CS-K2</strain>
    </source>
</reference>